<dbReference type="OrthoDB" id="6156444at2759"/>
<dbReference type="GeneID" id="111120638"/>
<keyword evidence="2" id="KW-0732">Signal</keyword>
<evidence type="ECO:0000313" key="4">
    <source>
        <dbReference type="RefSeq" id="XP_022317208.1"/>
    </source>
</evidence>
<dbReference type="Proteomes" id="UP000694844">
    <property type="component" value="Chromosome 2"/>
</dbReference>
<evidence type="ECO:0000256" key="1">
    <source>
        <dbReference type="SAM" id="Phobius"/>
    </source>
</evidence>
<keyword evidence="1" id="KW-0812">Transmembrane</keyword>
<organism evidence="3 4">
    <name type="scientific">Crassostrea virginica</name>
    <name type="common">Eastern oyster</name>
    <dbReference type="NCBI Taxonomy" id="6565"/>
    <lineage>
        <taxon>Eukaryota</taxon>
        <taxon>Metazoa</taxon>
        <taxon>Spiralia</taxon>
        <taxon>Lophotrochozoa</taxon>
        <taxon>Mollusca</taxon>
        <taxon>Bivalvia</taxon>
        <taxon>Autobranchia</taxon>
        <taxon>Pteriomorphia</taxon>
        <taxon>Ostreida</taxon>
        <taxon>Ostreoidea</taxon>
        <taxon>Ostreidae</taxon>
        <taxon>Crassostrea</taxon>
    </lineage>
</organism>
<protein>
    <submittedName>
        <fullName evidence="4">Uncharacterized protein LOC111120638</fullName>
    </submittedName>
</protein>
<gene>
    <name evidence="4" type="primary">LOC111120638</name>
</gene>
<name>A0A8B8CMY1_CRAVI</name>
<keyword evidence="3" id="KW-1185">Reference proteome</keyword>
<feature type="signal peptide" evidence="2">
    <location>
        <begin position="1"/>
        <end position="20"/>
    </location>
</feature>
<dbReference type="KEGG" id="cvn:111120638"/>
<sequence length="184" mass="19560">MGYSALVLCVIAFLAAEITASSTPECPDTVPATGSNGALVTCTNDSQCTVAGDKCCTVTTGGSGMVCIKAEHDDDDDDDCDEKRNHKDKEECHKKKHHKMIIKVIILVIVVVVVGVVVGCIIRVKCCKKKISDSTTDLNPEKKAKSLGRDYTPSGGVVSKEQGWFAVAPPTVISSAPPPYAEKY</sequence>
<accession>A0A8B8CMY1</accession>
<evidence type="ECO:0000313" key="3">
    <source>
        <dbReference type="Proteomes" id="UP000694844"/>
    </source>
</evidence>
<keyword evidence="1" id="KW-0472">Membrane</keyword>
<proteinExistence type="predicted"/>
<reference evidence="4" key="1">
    <citation type="submission" date="2025-08" db="UniProtKB">
        <authorList>
            <consortium name="RefSeq"/>
        </authorList>
    </citation>
    <scope>IDENTIFICATION</scope>
    <source>
        <tissue evidence="4">Whole sample</tissue>
    </source>
</reference>
<keyword evidence="1" id="KW-1133">Transmembrane helix</keyword>
<dbReference type="AlphaFoldDB" id="A0A8B8CMY1"/>
<evidence type="ECO:0000256" key="2">
    <source>
        <dbReference type="SAM" id="SignalP"/>
    </source>
</evidence>
<dbReference type="RefSeq" id="XP_022317208.1">
    <property type="nucleotide sequence ID" value="XM_022461500.1"/>
</dbReference>
<feature type="chain" id="PRO_5033997169" evidence="2">
    <location>
        <begin position="21"/>
        <end position="184"/>
    </location>
</feature>
<feature type="transmembrane region" description="Helical" evidence="1">
    <location>
        <begin position="100"/>
        <end position="122"/>
    </location>
</feature>